<proteinExistence type="predicted"/>
<dbReference type="AlphaFoldDB" id="A0AAX4HAC6"/>
<protein>
    <submittedName>
        <fullName evidence="1">Uncharacterized protein</fullName>
    </submittedName>
</protein>
<evidence type="ECO:0000313" key="1">
    <source>
        <dbReference type="EMBL" id="WPK25498.1"/>
    </source>
</evidence>
<name>A0AAX4HAC6_9ASCO</name>
<dbReference type="Proteomes" id="UP001338582">
    <property type="component" value="Chromosome 3"/>
</dbReference>
<evidence type="ECO:0000313" key="2">
    <source>
        <dbReference type="Proteomes" id="UP001338582"/>
    </source>
</evidence>
<organism evidence="1 2">
    <name type="scientific">Australozyma saopauloensis</name>
    <dbReference type="NCBI Taxonomy" id="291208"/>
    <lineage>
        <taxon>Eukaryota</taxon>
        <taxon>Fungi</taxon>
        <taxon>Dikarya</taxon>
        <taxon>Ascomycota</taxon>
        <taxon>Saccharomycotina</taxon>
        <taxon>Pichiomycetes</taxon>
        <taxon>Metschnikowiaceae</taxon>
        <taxon>Australozyma</taxon>
    </lineage>
</organism>
<sequence>MHAKPAVKGSRKRALEPAVLQKDDGFLSSAGDELLPPQSGENIVEEDKVKQFLARMKFDEDDAAACVKVVMCDSEIANFTVQTQELLAELFSVSISISDQKSLCVDRIVSVYGPMAGCVRCVIYIAFLLNSQINNVVKRDAFTLKLTNYRVDVLVEAEEPKLKRTLQKHPRSDWASFHNNPQLYLVALRGDFSLLKTALCTTYTNHAYAKYSSDDAVEFLSVIRTHDADFMHPQQPLGWNKEAIRALINRKS</sequence>
<dbReference type="EMBL" id="CP138896">
    <property type="protein sequence ID" value="WPK25498.1"/>
    <property type="molecule type" value="Genomic_DNA"/>
</dbReference>
<reference evidence="1 2" key="1">
    <citation type="submission" date="2023-10" db="EMBL/GenBank/DDBJ databases">
        <title>Draft Genome Sequence of Candida saopaulonensis from a very Premature Infant with Sepsis.</title>
        <authorList>
            <person name="Ning Y."/>
            <person name="Dai R."/>
            <person name="Xiao M."/>
            <person name="Xu Y."/>
            <person name="Yan Q."/>
            <person name="Zhang L."/>
        </authorList>
    </citation>
    <scope>NUCLEOTIDE SEQUENCE [LARGE SCALE GENOMIC DNA]</scope>
    <source>
        <strain evidence="1 2">19XY460</strain>
    </source>
</reference>
<dbReference type="KEGG" id="asau:88173879"/>
<accession>A0AAX4HAC6</accession>
<gene>
    <name evidence="1" type="ORF">PUMCH_002815</name>
</gene>
<dbReference type="GeneID" id="88173879"/>
<keyword evidence="2" id="KW-1185">Reference proteome</keyword>
<dbReference type="RefSeq" id="XP_062877880.1">
    <property type="nucleotide sequence ID" value="XM_063021810.1"/>
</dbReference>